<dbReference type="GO" id="GO:0016787">
    <property type="term" value="F:hydrolase activity"/>
    <property type="evidence" value="ECO:0007669"/>
    <property type="project" value="UniProtKB-KW"/>
</dbReference>
<gene>
    <name evidence="5" type="ORF">AJE_06771</name>
</gene>
<reference evidence="5 6" key="1">
    <citation type="journal article" date="2012" name="J. Bacteriol.">
        <title>Genome Sequence of Extracellular-Protease-Producing Alishewanella jeotgali Isolated from Traditional Korean Fermented Seafood.</title>
        <authorList>
            <person name="Jung J."/>
            <person name="Chun J."/>
            <person name="Park W."/>
        </authorList>
    </citation>
    <scope>NUCLEOTIDE SEQUENCE [LARGE SCALE GENOMIC DNA]</scope>
    <source>
        <strain evidence="5 6">KCTC 22429</strain>
    </source>
</reference>
<evidence type="ECO:0000256" key="3">
    <source>
        <dbReference type="ARBA" id="ARBA00022840"/>
    </source>
</evidence>
<keyword evidence="2 5" id="KW-0378">Hydrolase</keyword>
<dbReference type="SMART" id="SM00797">
    <property type="entry name" value="AHS2"/>
    <property type="match status" value="1"/>
</dbReference>
<keyword evidence="6" id="KW-1185">Reference proteome</keyword>
<dbReference type="SUPFAM" id="SSF50891">
    <property type="entry name" value="Cyclophilin-like"/>
    <property type="match status" value="1"/>
</dbReference>
<name>H3ZDC9_9ALTE</name>
<evidence type="ECO:0000256" key="2">
    <source>
        <dbReference type="ARBA" id="ARBA00022801"/>
    </source>
</evidence>
<proteinExistence type="predicted"/>
<evidence type="ECO:0000313" key="6">
    <source>
        <dbReference type="Proteomes" id="UP000012046"/>
    </source>
</evidence>
<dbReference type="InterPro" id="IPR003778">
    <property type="entry name" value="CT_A_B"/>
</dbReference>
<dbReference type="InterPro" id="IPR029000">
    <property type="entry name" value="Cyclophilin-like_dom_sf"/>
</dbReference>
<organism evidence="5 6">
    <name type="scientific">Alishewanella jeotgali KCTC 22429</name>
    <dbReference type="NCBI Taxonomy" id="1129374"/>
    <lineage>
        <taxon>Bacteria</taxon>
        <taxon>Pseudomonadati</taxon>
        <taxon>Pseudomonadota</taxon>
        <taxon>Gammaproteobacteria</taxon>
        <taxon>Alteromonadales</taxon>
        <taxon>Alteromonadaceae</taxon>
        <taxon>Alishewanella</taxon>
    </lineage>
</organism>
<comment type="caution">
    <text evidence="5">The sequence shown here is derived from an EMBL/GenBank/DDBJ whole genome shotgun (WGS) entry which is preliminary data.</text>
</comment>
<dbReference type="Proteomes" id="UP000012046">
    <property type="component" value="Unassembled WGS sequence"/>
</dbReference>
<dbReference type="PATRIC" id="fig|1129374.4.peg.1356"/>
<dbReference type="EMBL" id="AHTH01000015">
    <property type="protein sequence ID" value="EHR41452.1"/>
    <property type="molecule type" value="Genomic_DNA"/>
</dbReference>
<sequence>MTQPNHSACLKIISPGTLSLLQDAGRFGMTALGLTQGGPLDGHSFAWANALVGNPLHSTVIEHSIGGLIVQATAGCTVAVTGAVLPLRLNGKAVACWQAISLKAGDELELGYMTQGLRAYLAVSGGFAVALQFGSSATVMREGVGGLQQDGSKLAAGDQIPLAGQATLTALTTPSSQIQQFSLPPLASAAALARAEQKQSGASTVLSLRLLEGYQHHLFSTVERARFYLNPYQVSSHCDRMGYKLSGSAISCSSRALLSEGISLGAVQIPPDGQPIVLLNDRQTLGGYPKIGTVLSLDCWRLAQTPPGSLVQFSQLDSYQVHNTLALYRAGFSPAAKAAHPQHAATQEPL</sequence>
<evidence type="ECO:0000313" key="5">
    <source>
        <dbReference type="EMBL" id="EHR41452.1"/>
    </source>
</evidence>
<dbReference type="Gene3D" id="2.40.100.10">
    <property type="entry name" value="Cyclophilin-like"/>
    <property type="match status" value="1"/>
</dbReference>
<dbReference type="Pfam" id="PF02626">
    <property type="entry name" value="CT_A_B"/>
    <property type="match status" value="1"/>
</dbReference>
<dbReference type="InterPro" id="IPR052708">
    <property type="entry name" value="PxpC"/>
</dbReference>
<feature type="domain" description="Carboxyltransferase" evidence="4">
    <location>
        <begin position="31"/>
        <end position="331"/>
    </location>
</feature>
<evidence type="ECO:0000256" key="1">
    <source>
        <dbReference type="ARBA" id="ARBA00022741"/>
    </source>
</evidence>
<dbReference type="GO" id="GO:0005524">
    <property type="term" value="F:ATP binding"/>
    <property type="evidence" value="ECO:0007669"/>
    <property type="project" value="UniProtKB-KW"/>
</dbReference>
<dbReference type="AlphaFoldDB" id="H3ZDC9"/>
<dbReference type="RefSeq" id="WP_008950228.1">
    <property type="nucleotide sequence ID" value="NZ_AHTH01000015.1"/>
</dbReference>
<accession>H3ZDC9</accession>
<dbReference type="eggNOG" id="COG1984">
    <property type="taxonomic scope" value="Bacteria"/>
</dbReference>
<dbReference type="STRING" id="1129374.AJE_06771"/>
<dbReference type="PANTHER" id="PTHR43309:SF4">
    <property type="entry name" value="CARBOXYLTRANSFERASE DOMAIN-CONTAINING PROTEIN"/>
    <property type="match status" value="1"/>
</dbReference>
<keyword evidence="3" id="KW-0067">ATP-binding</keyword>
<dbReference type="PANTHER" id="PTHR43309">
    <property type="entry name" value="5-OXOPROLINASE SUBUNIT C"/>
    <property type="match status" value="1"/>
</dbReference>
<protein>
    <submittedName>
        <fullName evidence="5">Allophanate hydrolase domain-containing protein</fullName>
    </submittedName>
</protein>
<keyword evidence="1" id="KW-0547">Nucleotide-binding</keyword>
<evidence type="ECO:0000259" key="4">
    <source>
        <dbReference type="SMART" id="SM00797"/>
    </source>
</evidence>